<proteinExistence type="predicted"/>
<dbReference type="KEGG" id="saqi:AXG55_05815"/>
<gene>
    <name evidence="1" type="ORF">AXG55_05815</name>
</gene>
<name>A0A1L4CZT1_9BACT</name>
<dbReference type="EMBL" id="CP017834">
    <property type="protein sequence ID" value="APJ03446.1"/>
    <property type="molecule type" value="Genomic_DNA"/>
</dbReference>
<sequence>MIKKTLFSASFIISLNANSLEISCPTLDQGHYSSQSNLDYSWKFYSRDFEFILQPSFYLSKKIKWLEFANFQLESPILFCSGDYENGYIYSVRLVNAKKCDNKNEGLFKCYL</sequence>
<evidence type="ECO:0000313" key="2">
    <source>
        <dbReference type="Proteomes" id="UP000184731"/>
    </source>
</evidence>
<dbReference type="RefSeq" id="WP_148697179.1">
    <property type="nucleotide sequence ID" value="NZ_CP017834.1"/>
</dbReference>
<organism evidence="1 2">
    <name type="scientific">Silvanigrella aquatica</name>
    <dbReference type="NCBI Taxonomy" id="1915309"/>
    <lineage>
        <taxon>Bacteria</taxon>
        <taxon>Pseudomonadati</taxon>
        <taxon>Bdellovibrionota</taxon>
        <taxon>Oligoflexia</taxon>
        <taxon>Silvanigrellales</taxon>
        <taxon>Silvanigrellaceae</taxon>
        <taxon>Silvanigrella</taxon>
    </lineage>
</organism>
<accession>A0A1L4CZT1</accession>
<evidence type="ECO:0000313" key="1">
    <source>
        <dbReference type="EMBL" id="APJ03446.1"/>
    </source>
</evidence>
<keyword evidence="2" id="KW-1185">Reference proteome</keyword>
<dbReference type="AlphaFoldDB" id="A0A1L4CZT1"/>
<protein>
    <submittedName>
        <fullName evidence="1">Uncharacterized protein</fullName>
    </submittedName>
</protein>
<dbReference type="Proteomes" id="UP000184731">
    <property type="component" value="Chromosome"/>
</dbReference>
<reference evidence="1 2" key="1">
    <citation type="submission" date="2016-10" db="EMBL/GenBank/DDBJ databases">
        <title>Silvanigrella aquatica sp. nov., isolated from a freshwater lake located in the Black Forest, Germany, description of Silvanigrellaceae fam. nov., Silvanigrellales ord. nov., reclassification of the order Bdellovibrionales in the class Oligoflexia, reclassification of the families Bacteriovoracaceae and Halobacteriovoraceae in the new order Bacteriovoracales ord. nov., and reclassification of the family Pseudobacteriovoracaceae in the order Oligoflexiales.</title>
        <authorList>
            <person name="Hahn M.W."/>
            <person name="Schmidt J."/>
            <person name="Koll U."/>
            <person name="Rohde M."/>
            <person name="Verbag S."/>
            <person name="Pitt A."/>
            <person name="Nakai R."/>
            <person name="Naganuma T."/>
            <person name="Lang E."/>
        </authorList>
    </citation>
    <scope>NUCLEOTIDE SEQUENCE [LARGE SCALE GENOMIC DNA]</scope>
    <source>
        <strain evidence="1 2">MWH-Nonnen-W8red</strain>
    </source>
</reference>